<dbReference type="GO" id="GO:0016491">
    <property type="term" value="F:oxidoreductase activity"/>
    <property type="evidence" value="ECO:0007669"/>
    <property type="project" value="UniProtKB-KW"/>
</dbReference>
<protein>
    <submittedName>
        <fullName evidence="12">Quinoprotein glucose dehydrogenase</fullName>
    </submittedName>
</protein>
<reference evidence="12 13" key="1">
    <citation type="submission" date="2016-11" db="EMBL/GenBank/DDBJ databases">
        <authorList>
            <person name="Jaros S."/>
            <person name="Januszkiewicz K."/>
            <person name="Wedrychowicz H."/>
        </authorList>
    </citation>
    <scope>NUCLEOTIDE SEQUENCE [LARGE SCALE GENOMIC DNA]</scope>
    <source>
        <strain evidence="12 13">DSM 26897</strain>
    </source>
</reference>
<evidence type="ECO:0000313" key="13">
    <source>
        <dbReference type="Proteomes" id="UP000184368"/>
    </source>
</evidence>
<gene>
    <name evidence="12" type="ORF">SAMN05444008_10524</name>
</gene>
<sequence>MIRNRLPARINLVIIALVSFFAYAAVDTNKLADSHATWNHYSGGPDQSKYFEGTQFTKENVSQLQVAWVYPTMDSAFNFFSPIVVDTIMYVMAKNASLVAIHAETGKELWIHANLQGLTRRGINYWESKDRKDRRLLFTLNNTLQAIDALTGKSILSFGTGGYVDMRKALDREPSSIRRMQSMMPGVVYQDLIIMGSAPGESYFSAPGHIRAYNVVTGKLAWVFHTIPHPGEYGYETWPKDAYKYVGGANVWSEMSVDEKRGIVYLPIGSPTYDFYGADRLGSNLFGNSLVALDARTGKRIWHFQTVHHDLWDYDLASAPQLITVNRNGRQIDAVAVATKHGFVFVFDRVTGKPVFPILEKPFPASKMPGEKAWPTQPIPSLPSFTRHQVTKDMVNPYLTEEEKQKWYKRIDAAKSGLYIPPSDQYETIMLPGALGGANFGNTASNPARGMMYILAQEYPSVYKLERVKSPTELMSKGEVQKAKTLIATTCRSCHGDNLTGRGIAPNIVTAGQRMTLDEFKTLLTVGRGQMPGFAHVDDQSAAAIFRYLGGNPAVRFMGPRRDQSNKMPAGPVVASGGAPVSPDVAPQAPMSEYPAGVPHPANRYTTDYGTAWPNLLGPPWAWVIAYDLNTGTIKWKQPLGEDSITAVKGDKLAGAVNGSQRKGIIVTSTGMLFCTGKGGKLYAYDADNGKPLWETTLSHESNAQPIMYALNGKQYVVVNATNSFAKGSFDHSKKPGALPRGYVVYALPDKR</sequence>
<evidence type="ECO:0000256" key="10">
    <source>
        <dbReference type="SAM" id="SignalP"/>
    </source>
</evidence>
<dbReference type="STRING" id="1302690.BUE76_22750"/>
<dbReference type="Proteomes" id="UP000184368">
    <property type="component" value="Unassembled WGS sequence"/>
</dbReference>
<proteinExistence type="inferred from homology"/>
<dbReference type="AlphaFoldDB" id="A0A1M4YYI4"/>
<dbReference type="Pfam" id="PF13442">
    <property type="entry name" value="Cytochrome_CBB3"/>
    <property type="match status" value="1"/>
</dbReference>
<dbReference type="Gene3D" id="1.10.760.10">
    <property type="entry name" value="Cytochrome c-like domain"/>
    <property type="match status" value="1"/>
</dbReference>
<keyword evidence="13" id="KW-1185">Reference proteome</keyword>
<evidence type="ECO:0000256" key="3">
    <source>
        <dbReference type="ARBA" id="ARBA00022617"/>
    </source>
</evidence>
<dbReference type="InterPro" id="IPR018391">
    <property type="entry name" value="PQQ_b-propeller_rpt"/>
</dbReference>
<evidence type="ECO:0000256" key="4">
    <source>
        <dbReference type="ARBA" id="ARBA00022723"/>
    </source>
</evidence>
<dbReference type="InterPro" id="IPR009056">
    <property type="entry name" value="Cyt_c-like_dom"/>
</dbReference>
<comment type="similarity">
    <text evidence="2">Belongs to the bacterial PQQ dehydrogenase family.</text>
</comment>
<dbReference type="SMART" id="SM00564">
    <property type="entry name" value="PQQ"/>
    <property type="match status" value="5"/>
</dbReference>
<dbReference type="SUPFAM" id="SSF50998">
    <property type="entry name" value="Quinoprotein alcohol dehydrogenase-like"/>
    <property type="match status" value="1"/>
</dbReference>
<keyword evidence="5 10" id="KW-0732">Signal</keyword>
<dbReference type="RefSeq" id="WP_083596429.1">
    <property type="nucleotide sequence ID" value="NZ_FQUO01000005.1"/>
</dbReference>
<dbReference type="GO" id="GO:0046872">
    <property type="term" value="F:metal ion binding"/>
    <property type="evidence" value="ECO:0007669"/>
    <property type="project" value="UniProtKB-KW"/>
</dbReference>
<evidence type="ECO:0000256" key="8">
    <source>
        <dbReference type="PROSITE-ProRule" id="PRU00433"/>
    </source>
</evidence>
<dbReference type="PANTHER" id="PTHR32303">
    <property type="entry name" value="QUINOPROTEIN ALCOHOL DEHYDROGENASE (CYTOCHROME C)"/>
    <property type="match status" value="1"/>
</dbReference>
<comment type="cofactor">
    <cofactor evidence="1">
        <name>pyrroloquinoline quinone</name>
        <dbReference type="ChEBI" id="CHEBI:58442"/>
    </cofactor>
</comment>
<dbReference type="PROSITE" id="PS51007">
    <property type="entry name" value="CYTC"/>
    <property type="match status" value="1"/>
</dbReference>
<organism evidence="12 13">
    <name type="scientific">Cnuella takakiae</name>
    <dbReference type="NCBI Taxonomy" id="1302690"/>
    <lineage>
        <taxon>Bacteria</taxon>
        <taxon>Pseudomonadati</taxon>
        <taxon>Bacteroidota</taxon>
        <taxon>Chitinophagia</taxon>
        <taxon>Chitinophagales</taxon>
        <taxon>Chitinophagaceae</taxon>
        <taxon>Cnuella</taxon>
    </lineage>
</organism>
<feature type="region of interest" description="Disordered" evidence="9">
    <location>
        <begin position="562"/>
        <end position="584"/>
    </location>
</feature>
<dbReference type="InterPro" id="IPR011047">
    <property type="entry name" value="Quinoprotein_ADH-like_sf"/>
</dbReference>
<dbReference type="SUPFAM" id="SSF46626">
    <property type="entry name" value="Cytochrome c"/>
    <property type="match status" value="1"/>
</dbReference>
<dbReference type="OrthoDB" id="7012117at2"/>
<evidence type="ECO:0000256" key="5">
    <source>
        <dbReference type="ARBA" id="ARBA00022729"/>
    </source>
</evidence>
<dbReference type="EMBL" id="FQUO01000005">
    <property type="protein sequence ID" value="SHF10874.1"/>
    <property type="molecule type" value="Genomic_DNA"/>
</dbReference>
<dbReference type="PANTHER" id="PTHR32303:SF4">
    <property type="entry name" value="QUINOPROTEIN GLUCOSE DEHYDROGENASE"/>
    <property type="match status" value="1"/>
</dbReference>
<evidence type="ECO:0000256" key="7">
    <source>
        <dbReference type="ARBA" id="ARBA00023004"/>
    </source>
</evidence>
<feature type="chain" id="PRO_5012657486" evidence="10">
    <location>
        <begin position="25"/>
        <end position="752"/>
    </location>
</feature>
<dbReference type="Pfam" id="PF01011">
    <property type="entry name" value="PQQ"/>
    <property type="match status" value="2"/>
</dbReference>
<name>A0A1M4YYI4_9BACT</name>
<dbReference type="Gene3D" id="2.140.10.10">
    <property type="entry name" value="Quinoprotein alcohol dehydrogenase-like superfamily"/>
    <property type="match status" value="2"/>
</dbReference>
<dbReference type="InterPro" id="IPR002372">
    <property type="entry name" value="PQQ_rpt_dom"/>
</dbReference>
<keyword evidence="7 8" id="KW-0408">Iron</keyword>
<evidence type="ECO:0000259" key="11">
    <source>
        <dbReference type="PROSITE" id="PS51007"/>
    </source>
</evidence>
<dbReference type="GO" id="GO:0020037">
    <property type="term" value="F:heme binding"/>
    <property type="evidence" value="ECO:0007669"/>
    <property type="project" value="InterPro"/>
</dbReference>
<evidence type="ECO:0000256" key="9">
    <source>
        <dbReference type="SAM" id="MobiDB-lite"/>
    </source>
</evidence>
<accession>A0A1M4YYI4</accession>
<feature type="signal peptide" evidence="10">
    <location>
        <begin position="1"/>
        <end position="24"/>
    </location>
</feature>
<keyword evidence="3 8" id="KW-0349">Heme</keyword>
<keyword evidence="6" id="KW-0560">Oxidoreductase</keyword>
<evidence type="ECO:0000256" key="6">
    <source>
        <dbReference type="ARBA" id="ARBA00023002"/>
    </source>
</evidence>
<evidence type="ECO:0000313" key="12">
    <source>
        <dbReference type="EMBL" id="SHF10874.1"/>
    </source>
</evidence>
<dbReference type="InterPro" id="IPR036909">
    <property type="entry name" value="Cyt_c-like_dom_sf"/>
</dbReference>
<evidence type="ECO:0000256" key="1">
    <source>
        <dbReference type="ARBA" id="ARBA00001931"/>
    </source>
</evidence>
<evidence type="ECO:0000256" key="2">
    <source>
        <dbReference type="ARBA" id="ARBA00008156"/>
    </source>
</evidence>
<keyword evidence="4 8" id="KW-0479">Metal-binding</keyword>
<dbReference type="GO" id="GO:0009055">
    <property type="term" value="F:electron transfer activity"/>
    <property type="evidence" value="ECO:0007669"/>
    <property type="project" value="InterPro"/>
</dbReference>
<feature type="domain" description="Cytochrome c" evidence="11">
    <location>
        <begin position="478"/>
        <end position="553"/>
    </location>
</feature>